<evidence type="ECO:0000313" key="2">
    <source>
        <dbReference type="Proteomes" id="UP000663836"/>
    </source>
</evidence>
<sequence>MVSPKGPRSGRLYKFPKVHKENVPLRSLLPVVGTFNYGL</sequence>
<feature type="non-terminal residue" evidence="1">
    <location>
        <position position="39"/>
    </location>
</feature>
<dbReference type="AlphaFoldDB" id="A0A820DL69"/>
<dbReference type="EMBL" id="CAJOBD010019301">
    <property type="protein sequence ID" value="CAF4233780.1"/>
    <property type="molecule type" value="Genomic_DNA"/>
</dbReference>
<dbReference type="Proteomes" id="UP000663836">
    <property type="component" value="Unassembled WGS sequence"/>
</dbReference>
<proteinExistence type="predicted"/>
<accession>A0A820DL69</accession>
<gene>
    <name evidence="1" type="ORF">JBS370_LOCUS37995</name>
</gene>
<protein>
    <submittedName>
        <fullName evidence="1">Uncharacterized protein</fullName>
    </submittedName>
</protein>
<organism evidence="1 2">
    <name type="scientific">Rotaria sordida</name>
    <dbReference type="NCBI Taxonomy" id="392033"/>
    <lineage>
        <taxon>Eukaryota</taxon>
        <taxon>Metazoa</taxon>
        <taxon>Spiralia</taxon>
        <taxon>Gnathifera</taxon>
        <taxon>Rotifera</taxon>
        <taxon>Eurotatoria</taxon>
        <taxon>Bdelloidea</taxon>
        <taxon>Philodinida</taxon>
        <taxon>Philodinidae</taxon>
        <taxon>Rotaria</taxon>
    </lineage>
</organism>
<evidence type="ECO:0000313" key="1">
    <source>
        <dbReference type="EMBL" id="CAF4233780.1"/>
    </source>
</evidence>
<comment type="caution">
    <text evidence="1">The sequence shown here is derived from an EMBL/GenBank/DDBJ whole genome shotgun (WGS) entry which is preliminary data.</text>
</comment>
<reference evidence="1" key="1">
    <citation type="submission" date="2021-02" db="EMBL/GenBank/DDBJ databases">
        <authorList>
            <person name="Nowell W R."/>
        </authorList>
    </citation>
    <scope>NUCLEOTIDE SEQUENCE</scope>
</reference>
<name>A0A820DL69_9BILA</name>